<proteinExistence type="predicted"/>
<feature type="chain" id="PRO_5042919568" description="Infection structure specific protein" evidence="2">
    <location>
        <begin position="23"/>
        <end position="251"/>
    </location>
</feature>
<dbReference type="Proteomes" id="UP001302126">
    <property type="component" value="Unassembled WGS sequence"/>
</dbReference>
<accession>A0AAN7ABE4</accession>
<keyword evidence="2" id="KW-0732">Signal</keyword>
<feature type="signal peptide" evidence="2">
    <location>
        <begin position="1"/>
        <end position="22"/>
    </location>
</feature>
<name>A0AAN7ABE4_9PEZI</name>
<evidence type="ECO:0008006" key="5">
    <source>
        <dbReference type="Google" id="ProtNLM"/>
    </source>
</evidence>
<evidence type="ECO:0000256" key="1">
    <source>
        <dbReference type="SAM" id="MobiDB-lite"/>
    </source>
</evidence>
<comment type="caution">
    <text evidence="3">The sequence shown here is derived from an EMBL/GenBank/DDBJ whole genome shotgun (WGS) entry which is preliminary data.</text>
</comment>
<reference evidence="3" key="1">
    <citation type="journal article" date="2023" name="Mol. Phylogenet. Evol.">
        <title>Genome-scale phylogeny and comparative genomics of the fungal order Sordariales.</title>
        <authorList>
            <person name="Hensen N."/>
            <person name="Bonometti L."/>
            <person name="Westerberg I."/>
            <person name="Brannstrom I.O."/>
            <person name="Guillou S."/>
            <person name="Cros-Aarteil S."/>
            <person name="Calhoun S."/>
            <person name="Haridas S."/>
            <person name="Kuo A."/>
            <person name="Mondo S."/>
            <person name="Pangilinan J."/>
            <person name="Riley R."/>
            <person name="LaButti K."/>
            <person name="Andreopoulos B."/>
            <person name="Lipzen A."/>
            <person name="Chen C."/>
            <person name="Yan M."/>
            <person name="Daum C."/>
            <person name="Ng V."/>
            <person name="Clum A."/>
            <person name="Steindorff A."/>
            <person name="Ohm R.A."/>
            <person name="Martin F."/>
            <person name="Silar P."/>
            <person name="Natvig D.O."/>
            <person name="Lalanne C."/>
            <person name="Gautier V."/>
            <person name="Ament-Velasquez S.L."/>
            <person name="Kruys A."/>
            <person name="Hutchinson M.I."/>
            <person name="Powell A.J."/>
            <person name="Barry K."/>
            <person name="Miller A.N."/>
            <person name="Grigoriev I.V."/>
            <person name="Debuchy R."/>
            <person name="Gladieux P."/>
            <person name="Hiltunen Thoren M."/>
            <person name="Johannesson H."/>
        </authorList>
    </citation>
    <scope>NUCLEOTIDE SEQUENCE</scope>
    <source>
        <strain evidence="3">PSN309</strain>
    </source>
</reference>
<evidence type="ECO:0000256" key="2">
    <source>
        <dbReference type="SAM" id="SignalP"/>
    </source>
</evidence>
<protein>
    <recommendedName>
        <fullName evidence="5">Infection structure specific protein</fullName>
    </recommendedName>
</protein>
<reference evidence="3" key="2">
    <citation type="submission" date="2023-05" db="EMBL/GenBank/DDBJ databases">
        <authorList>
            <consortium name="Lawrence Berkeley National Laboratory"/>
            <person name="Steindorff A."/>
            <person name="Hensen N."/>
            <person name="Bonometti L."/>
            <person name="Westerberg I."/>
            <person name="Brannstrom I.O."/>
            <person name="Guillou S."/>
            <person name="Cros-Aarteil S."/>
            <person name="Calhoun S."/>
            <person name="Haridas S."/>
            <person name="Kuo A."/>
            <person name="Mondo S."/>
            <person name="Pangilinan J."/>
            <person name="Riley R."/>
            <person name="Labutti K."/>
            <person name="Andreopoulos B."/>
            <person name="Lipzen A."/>
            <person name="Chen C."/>
            <person name="Yanf M."/>
            <person name="Daum C."/>
            <person name="Ng V."/>
            <person name="Clum A."/>
            <person name="Ohm R."/>
            <person name="Martin F."/>
            <person name="Silar P."/>
            <person name="Natvig D."/>
            <person name="Lalanne C."/>
            <person name="Gautier V."/>
            <person name="Ament-Velasquez S.L."/>
            <person name="Kruys A."/>
            <person name="Hutchinson M.I."/>
            <person name="Powell A.J."/>
            <person name="Barry K."/>
            <person name="Miller A.N."/>
            <person name="Grigoriev I.V."/>
            <person name="Debuchy R."/>
            <person name="Gladieux P."/>
            <person name="Thoren M.H."/>
            <person name="Johannesson H."/>
        </authorList>
    </citation>
    <scope>NUCLEOTIDE SEQUENCE</scope>
    <source>
        <strain evidence="3">PSN309</strain>
    </source>
</reference>
<organism evidence="3 4">
    <name type="scientific">Podospora australis</name>
    <dbReference type="NCBI Taxonomy" id="1536484"/>
    <lineage>
        <taxon>Eukaryota</taxon>
        <taxon>Fungi</taxon>
        <taxon>Dikarya</taxon>
        <taxon>Ascomycota</taxon>
        <taxon>Pezizomycotina</taxon>
        <taxon>Sordariomycetes</taxon>
        <taxon>Sordariomycetidae</taxon>
        <taxon>Sordariales</taxon>
        <taxon>Podosporaceae</taxon>
        <taxon>Podospora</taxon>
    </lineage>
</organism>
<keyword evidence="4" id="KW-1185">Reference proteome</keyword>
<dbReference type="AlphaFoldDB" id="A0AAN7ABE4"/>
<gene>
    <name evidence="3" type="ORF">QBC35DRAFT_479074</name>
</gene>
<dbReference type="EMBL" id="MU864661">
    <property type="protein sequence ID" value="KAK4182436.1"/>
    <property type="molecule type" value="Genomic_DNA"/>
</dbReference>
<evidence type="ECO:0000313" key="4">
    <source>
        <dbReference type="Proteomes" id="UP001302126"/>
    </source>
</evidence>
<evidence type="ECO:0000313" key="3">
    <source>
        <dbReference type="EMBL" id="KAK4182436.1"/>
    </source>
</evidence>
<feature type="region of interest" description="Disordered" evidence="1">
    <location>
        <begin position="190"/>
        <end position="210"/>
    </location>
</feature>
<sequence length="251" mass="26453">MHHTHTLLRLSLAAGSASLVVAAPDPIAAIITPAATLLLAPRQPDDRTVTDQALRDRCSSSRRSLQCDIPILSEAVFFERPGYKSKSYGTNDLWKIMDEQCKDLFNEPTSLPADGAAAYSSFWAEWDRWAKSISPSAHQYASRCSNTDPLGVDGMLFAVAQNFAECTEAGKIGLAAMGIKQTATSTVTSTATGDVGDSGDGGQASVTSTSTAGAARETRYAAGIVAVAGIVGVLSLCKDARTLCFWCIVVV</sequence>